<keyword evidence="3" id="KW-0479">Metal-binding</keyword>
<feature type="domain" description="Tyrosinase copper-binding" evidence="5">
    <location>
        <begin position="349"/>
        <end position="360"/>
    </location>
</feature>
<dbReference type="InterPro" id="IPR008922">
    <property type="entry name" value="Di-copper_centre_dom_sf"/>
</dbReference>
<evidence type="ECO:0000256" key="3">
    <source>
        <dbReference type="ARBA" id="ARBA00022723"/>
    </source>
</evidence>
<proteinExistence type="predicted"/>
<evidence type="ECO:0000313" key="6">
    <source>
        <dbReference type="EMBL" id="RHZ77152.1"/>
    </source>
</evidence>
<keyword evidence="4" id="KW-1015">Disulfide bond</keyword>
<accession>A0A397IQS7</accession>
<dbReference type="SUPFAM" id="SSF81296">
    <property type="entry name" value="E set domains"/>
    <property type="match status" value="1"/>
</dbReference>
<dbReference type="AlphaFoldDB" id="A0A397IQS7"/>
<dbReference type="GO" id="GO:0016491">
    <property type="term" value="F:oxidoreductase activity"/>
    <property type="evidence" value="ECO:0007669"/>
    <property type="project" value="InterPro"/>
</dbReference>
<dbReference type="InterPro" id="IPR013788">
    <property type="entry name" value="Hemocyanin/hexamerin"/>
</dbReference>
<dbReference type="OrthoDB" id="8119704at2759"/>
<dbReference type="Proteomes" id="UP000266861">
    <property type="component" value="Unassembled WGS sequence"/>
</dbReference>
<evidence type="ECO:0000259" key="5">
    <source>
        <dbReference type="PROSITE" id="PS00498"/>
    </source>
</evidence>
<comment type="subcellular location">
    <subcellularLocation>
        <location evidence="1">Secreted</location>
    </subcellularLocation>
</comment>
<dbReference type="InterPro" id="IPR005203">
    <property type="entry name" value="Hemocyanin_C"/>
</dbReference>
<dbReference type="Gene3D" id="1.10.1280.10">
    <property type="entry name" value="Di-copper center containing domain from catechol oxidase"/>
    <property type="match status" value="1"/>
</dbReference>
<keyword evidence="2" id="KW-0964">Secreted</keyword>
<comment type="caution">
    <text evidence="6">The sequence shown here is derived from an EMBL/GenBank/DDBJ whole genome shotgun (WGS) entry which is preliminary data.</text>
</comment>
<dbReference type="Gene3D" id="2.60.40.1520">
    <property type="entry name" value="Hemocyanin, C-terminal domain"/>
    <property type="match status" value="1"/>
</dbReference>
<dbReference type="InterPro" id="IPR000896">
    <property type="entry name" value="Hemocyanin/hexamerin_mid_dom"/>
</dbReference>
<dbReference type="InterPro" id="IPR002227">
    <property type="entry name" value="Tyrosinase_Cu-bd"/>
</dbReference>
<organism evidence="6 7">
    <name type="scientific">Diversispora epigaea</name>
    <dbReference type="NCBI Taxonomy" id="1348612"/>
    <lineage>
        <taxon>Eukaryota</taxon>
        <taxon>Fungi</taxon>
        <taxon>Fungi incertae sedis</taxon>
        <taxon>Mucoromycota</taxon>
        <taxon>Glomeromycotina</taxon>
        <taxon>Glomeromycetes</taxon>
        <taxon>Diversisporales</taxon>
        <taxon>Diversisporaceae</taxon>
        <taxon>Diversispora</taxon>
    </lineage>
</organism>
<evidence type="ECO:0000256" key="2">
    <source>
        <dbReference type="ARBA" id="ARBA00022525"/>
    </source>
</evidence>
<gene>
    <name evidence="6" type="ORF">Glove_185g60</name>
</gene>
<dbReference type="EMBL" id="PQFF01000175">
    <property type="protein sequence ID" value="RHZ77152.1"/>
    <property type="molecule type" value="Genomic_DNA"/>
</dbReference>
<reference evidence="6 7" key="1">
    <citation type="submission" date="2018-08" db="EMBL/GenBank/DDBJ databases">
        <title>Genome and evolution of the arbuscular mycorrhizal fungus Diversispora epigaea (formerly Glomus versiforme) and its bacterial endosymbionts.</title>
        <authorList>
            <person name="Sun X."/>
            <person name="Fei Z."/>
            <person name="Harrison M."/>
        </authorList>
    </citation>
    <scope>NUCLEOTIDE SEQUENCE [LARGE SCALE GENOMIC DNA]</scope>
    <source>
        <strain evidence="6 7">IT104</strain>
    </source>
</reference>
<keyword evidence="7" id="KW-1185">Reference proteome</keyword>
<evidence type="ECO:0000256" key="1">
    <source>
        <dbReference type="ARBA" id="ARBA00004613"/>
    </source>
</evidence>
<dbReference type="STRING" id="1348612.A0A397IQS7"/>
<dbReference type="Pfam" id="PF00372">
    <property type="entry name" value="Hemocyanin_M"/>
    <property type="match status" value="1"/>
</dbReference>
<dbReference type="PANTHER" id="PTHR11511:SF4">
    <property type="entry name" value="PHENOLOXIDASE 2-RELATED"/>
    <property type="match status" value="1"/>
</dbReference>
<dbReference type="SUPFAM" id="SSF48056">
    <property type="entry name" value="Di-copper centre-containing domain"/>
    <property type="match status" value="1"/>
</dbReference>
<dbReference type="GO" id="GO:0005576">
    <property type="term" value="C:extracellular region"/>
    <property type="evidence" value="ECO:0007669"/>
    <property type="project" value="UniProtKB-SubCell"/>
</dbReference>
<dbReference type="GO" id="GO:0046872">
    <property type="term" value="F:metal ion binding"/>
    <property type="evidence" value="ECO:0007669"/>
    <property type="project" value="UniProtKB-KW"/>
</dbReference>
<evidence type="ECO:0000313" key="7">
    <source>
        <dbReference type="Proteomes" id="UP000266861"/>
    </source>
</evidence>
<sequence length="664" mass="75824">MNFRKLYDANPLQKQFSDILFERADEPATASSWSTFSEKDALLEEDLLRSYYQLADANKSTSVKSVLDQAGNDVKTKDPRLVHQVIMKFASSYPDAKKLRLRVPPLILRAPKSTRPKQRPILAPGPMIGTPGTTPENIEDLIEYWREDPNLNEHHEKWHLVYGKNRVDDPSKVGDELKYLWKDRQGELFIYMHRQIMARYYAERLSAGLSDVIPFDDYTVAITEGYDAEDVAGYSSRPAGLKLRDLDGFATVQDLANARDRLVRTVEQGYFDDLSNSKSIKTEGSIESLDLLGIAIEAGITDSTYKKYDAAVWGTNYVAFHNMGHILIAFIQDGKDRGVIGDNKTACRDPVFYRWHRYVDDLFVKYQNKLPPNNYSDVPNVHISSQEVAIVFKDNIEVIKGLTKRADIENAAQKWGEDHFDHISKHSISTLETKMKVRSLQIEGDDQPTQIQYLFPREWYYFFRVDNPTNKDVEVTFRVFIVPTPFENQFNRYIEVDKFPRKLKARSKTVIARDCDRSSVVAQPPRKLPADLDDNANPEDFEDIGEDIDNNPNYVGYSDYCECGWPFHLVLPRGNPNGLPFKLVVFISSGELDKISSGKKCGSLSFCGSQELAGKYPDSKEMGYPFNRPLKNGNLRDTFGNMKNVAIKDIRVKLVSDFPEFTKA</sequence>
<name>A0A397IQS7_9GLOM</name>
<dbReference type="PRINTS" id="PR00187">
    <property type="entry name" value="HAEMOCYANIN"/>
</dbReference>
<dbReference type="PROSITE" id="PS00210">
    <property type="entry name" value="HEMOCYANIN_2"/>
    <property type="match status" value="1"/>
</dbReference>
<dbReference type="PANTHER" id="PTHR11511">
    <property type="entry name" value="LARVAL STORAGE PROTEIN/PHENOLOXIDASE"/>
    <property type="match status" value="1"/>
</dbReference>
<protein>
    <recommendedName>
        <fullName evidence="5">Tyrosinase copper-binding domain-containing protein</fullName>
    </recommendedName>
</protein>
<dbReference type="PROSITE" id="PS00498">
    <property type="entry name" value="TYROSINASE_2"/>
    <property type="match status" value="1"/>
</dbReference>
<evidence type="ECO:0000256" key="4">
    <source>
        <dbReference type="ARBA" id="ARBA00023157"/>
    </source>
</evidence>
<dbReference type="InterPro" id="IPR014756">
    <property type="entry name" value="Ig_E-set"/>
</dbReference>
<dbReference type="InterPro" id="IPR037020">
    <property type="entry name" value="Hemocyanin_C_sf"/>
</dbReference>
<dbReference type="Pfam" id="PF03723">
    <property type="entry name" value="Hemocyanin_C"/>
    <property type="match status" value="1"/>
</dbReference>